<reference evidence="1 2" key="1">
    <citation type="submission" date="2019-09" db="EMBL/GenBank/DDBJ databases">
        <title>Chitinophaga ginsengihumi sp. nov., isolated from soil of ginseng rhizosphere.</title>
        <authorList>
            <person name="Lee J."/>
        </authorList>
    </citation>
    <scope>NUCLEOTIDE SEQUENCE [LARGE SCALE GENOMIC DNA]</scope>
    <source>
        <strain evidence="1 2">BN140078</strain>
    </source>
</reference>
<evidence type="ECO:0000313" key="1">
    <source>
        <dbReference type="EMBL" id="KAA2238834.1"/>
    </source>
</evidence>
<dbReference type="Proteomes" id="UP000324611">
    <property type="component" value="Unassembled WGS sequence"/>
</dbReference>
<evidence type="ECO:0000313" key="2">
    <source>
        <dbReference type="Proteomes" id="UP000324611"/>
    </source>
</evidence>
<organism evidence="1 2">
    <name type="scientific">Chitinophaga agrisoli</name>
    <dbReference type="NCBI Taxonomy" id="2607653"/>
    <lineage>
        <taxon>Bacteria</taxon>
        <taxon>Pseudomonadati</taxon>
        <taxon>Bacteroidota</taxon>
        <taxon>Chitinophagia</taxon>
        <taxon>Chitinophagales</taxon>
        <taxon>Chitinophagaceae</taxon>
        <taxon>Chitinophaga</taxon>
    </lineage>
</organism>
<comment type="caution">
    <text evidence="1">The sequence shown here is derived from an EMBL/GenBank/DDBJ whole genome shotgun (WGS) entry which is preliminary data.</text>
</comment>
<accession>A0A5B2VIU9</accession>
<protein>
    <submittedName>
        <fullName evidence="1">Uncharacterized protein</fullName>
    </submittedName>
</protein>
<dbReference type="AlphaFoldDB" id="A0A5B2VIU9"/>
<keyword evidence="2" id="KW-1185">Reference proteome</keyword>
<proteinExistence type="predicted"/>
<name>A0A5B2VIU9_9BACT</name>
<dbReference type="EMBL" id="VUOC01000004">
    <property type="protein sequence ID" value="KAA2238834.1"/>
    <property type="molecule type" value="Genomic_DNA"/>
</dbReference>
<sequence>MDTHQVTIPYKGINYDVTVTLSHETGDCRIMAHVAGHDILFLSTEDDCLHAVYEENIIDSGLIEEISRHICKACL</sequence>
<dbReference type="RefSeq" id="WP_149840013.1">
    <property type="nucleotide sequence ID" value="NZ_VUOC01000004.1"/>
</dbReference>
<reference evidence="1 2" key="2">
    <citation type="submission" date="2019-09" db="EMBL/GenBank/DDBJ databases">
        <authorList>
            <person name="Jin C."/>
        </authorList>
    </citation>
    <scope>NUCLEOTIDE SEQUENCE [LARGE SCALE GENOMIC DNA]</scope>
    <source>
        <strain evidence="1 2">BN140078</strain>
    </source>
</reference>
<gene>
    <name evidence="1" type="ORF">F0L74_21710</name>
</gene>